<gene>
    <name evidence="3" type="ORF">Tco_0843318</name>
</gene>
<protein>
    <submittedName>
        <fullName evidence="3">Uncharacterized protein</fullName>
    </submittedName>
</protein>
<accession>A0ABQ5B1Q8</accession>
<keyword evidence="1" id="KW-0175">Coiled coil</keyword>
<evidence type="ECO:0000256" key="1">
    <source>
        <dbReference type="SAM" id="Coils"/>
    </source>
</evidence>
<dbReference type="EMBL" id="BQNB010012863">
    <property type="protein sequence ID" value="GJT08856.1"/>
    <property type="molecule type" value="Genomic_DNA"/>
</dbReference>
<comment type="caution">
    <text evidence="3">The sequence shown here is derived from an EMBL/GenBank/DDBJ whole genome shotgun (WGS) entry which is preliminary data.</text>
</comment>
<evidence type="ECO:0000256" key="2">
    <source>
        <dbReference type="SAM" id="MobiDB-lite"/>
    </source>
</evidence>
<name>A0ABQ5B1Q8_9ASTR</name>
<organism evidence="3 4">
    <name type="scientific">Tanacetum coccineum</name>
    <dbReference type="NCBI Taxonomy" id="301880"/>
    <lineage>
        <taxon>Eukaryota</taxon>
        <taxon>Viridiplantae</taxon>
        <taxon>Streptophyta</taxon>
        <taxon>Embryophyta</taxon>
        <taxon>Tracheophyta</taxon>
        <taxon>Spermatophyta</taxon>
        <taxon>Magnoliopsida</taxon>
        <taxon>eudicotyledons</taxon>
        <taxon>Gunneridae</taxon>
        <taxon>Pentapetalae</taxon>
        <taxon>asterids</taxon>
        <taxon>campanulids</taxon>
        <taxon>Asterales</taxon>
        <taxon>Asteraceae</taxon>
        <taxon>Asteroideae</taxon>
        <taxon>Anthemideae</taxon>
        <taxon>Anthemidinae</taxon>
        <taxon>Tanacetum</taxon>
    </lineage>
</organism>
<proteinExistence type="predicted"/>
<evidence type="ECO:0000313" key="3">
    <source>
        <dbReference type="EMBL" id="GJT08856.1"/>
    </source>
</evidence>
<feature type="region of interest" description="Disordered" evidence="2">
    <location>
        <begin position="67"/>
        <end position="89"/>
    </location>
</feature>
<feature type="coiled-coil region" evidence="1">
    <location>
        <begin position="139"/>
        <end position="173"/>
    </location>
</feature>
<reference evidence="3" key="1">
    <citation type="journal article" date="2022" name="Int. J. Mol. Sci.">
        <title>Draft Genome of Tanacetum Coccineum: Genomic Comparison of Closely Related Tanacetum-Family Plants.</title>
        <authorList>
            <person name="Yamashiro T."/>
            <person name="Shiraishi A."/>
            <person name="Nakayama K."/>
            <person name="Satake H."/>
        </authorList>
    </citation>
    <scope>NUCLEOTIDE SEQUENCE</scope>
</reference>
<keyword evidence="4" id="KW-1185">Reference proteome</keyword>
<sequence length="202" mass="23541">MYDGEQLAITKLKVDLPDSEESLEDVEESRLKMKDKMIQLDYEKLKALYDSFVPQTGFLVEQTFFSSPSTSNKNFESMEKKVEKQSQKDESFQNEIDRLLEVSLEREIRDCVLSSVEKPKNEMLMLEKELISNESRGIQATMLQQIKILENDFKRAETQYINLELKMQHQKEKNACDVSWKSKMAQLNGENVSLNIQLKSLV</sequence>
<dbReference type="Proteomes" id="UP001151760">
    <property type="component" value="Unassembled WGS sequence"/>
</dbReference>
<evidence type="ECO:0000313" key="4">
    <source>
        <dbReference type="Proteomes" id="UP001151760"/>
    </source>
</evidence>
<feature type="compositionally biased region" description="Basic and acidic residues" evidence="2">
    <location>
        <begin position="76"/>
        <end position="89"/>
    </location>
</feature>
<reference evidence="3" key="2">
    <citation type="submission" date="2022-01" db="EMBL/GenBank/DDBJ databases">
        <authorList>
            <person name="Yamashiro T."/>
            <person name="Shiraishi A."/>
            <person name="Satake H."/>
            <person name="Nakayama K."/>
        </authorList>
    </citation>
    <scope>NUCLEOTIDE SEQUENCE</scope>
</reference>